<evidence type="ECO:0000313" key="2">
    <source>
        <dbReference type="Proteomes" id="UP000637002"/>
    </source>
</evidence>
<dbReference type="EMBL" id="BMGG01000003">
    <property type="protein sequence ID" value="GGC58375.1"/>
    <property type="molecule type" value="Genomic_DNA"/>
</dbReference>
<name>A0A916U376_9HYPH</name>
<comment type="caution">
    <text evidence="1">The sequence shown here is derived from an EMBL/GenBank/DDBJ whole genome shotgun (WGS) entry which is preliminary data.</text>
</comment>
<dbReference type="AlphaFoldDB" id="A0A916U376"/>
<gene>
    <name evidence="1" type="ORF">GCM10010994_16640</name>
</gene>
<keyword evidence="2" id="KW-1185">Reference proteome</keyword>
<organism evidence="1 2">
    <name type="scientific">Chelatococcus reniformis</name>
    <dbReference type="NCBI Taxonomy" id="1494448"/>
    <lineage>
        <taxon>Bacteria</taxon>
        <taxon>Pseudomonadati</taxon>
        <taxon>Pseudomonadota</taxon>
        <taxon>Alphaproteobacteria</taxon>
        <taxon>Hyphomicrobiales</taxon>
        <taxon>Chelatococcaceae</taxon>
        <taxon>Chelatococcus</taxon>
    </lineage>
</organism>
<reference evidence="1" key="1">
    <citation type="journal article" date="2014" name="Int. J. Syst. Evol. Microbiol.">
        <title>Complete genome sequence of Corynebacterium casei LMG S-19264T (=DSM 44701T), isolated from a smear-ripened cheese.</title>
        <authorList>
            <consortium name="US DOE Joint Genome Institute (JGI-PGF)"/>
            <person name="Walter F."/>
            <person name="Albersmeier A."/>
            <person name="Kalinowski J."/>
            <person name="Ruckert C."/>
        </authorList>
    </citation>
    <scope>NUCLEOTIDE SEQUENCE</scope>
    <source>
        <strain evidence="1">CGMCC 1.12919</strain>
    </source>
</reference>
<protein>
    <recommendedName>
        <fullName evidence="3">Terminase small subunit</fullName>
    </recommendedName>
</protein>
<proteinExistence type="predicted"/>
<evidence type="ECO:0008006" key="3">
    <source>
        <dbReference type="Google" id="ProtNLM"/>
    </source>
</evidence>
<sequence>MAAPRRTVRKSIDSTMPALRNARHESFAQALARGASAIEAYAEAGYSVRGRPAAILRASDLLRDAAIARRAAELRDGAIAPAGADAASEAGTPVTVDTLIAEAEHVRRLALEAGRFADAIAAIKEKGVLAGVRVDKRDGATPIDPKTLSDDELALIARGGGGGAVAPPPGQEVPD</sequence>
<reference evidence="1" key="2">
    <citation type="submission" date="2020-09" db="EMBL/GenBank/DDBJ databases">
        <authorList>
            <person name="Sun Q."/>
            <person name="Zhou Y."/>
        </authorList>
    </citation>
    <scope>NUCLEOTIDE SEQUENCE</scope>
    <source>
        <strain evidence="1">CGMCC 1.12919</strain>
    </source>
</reference>
<accession>A0A916U376</accession>
<dbReference type="Proteomes" id="UP000637002">
    <property type="component" value="Unassembled WGS sequence"/>
</dbReference>
<evidence type="ECO:0000313" key="1">
    <source>
        <dbReference type="EMBL" id="GGC58375.1"/>
    </source>
</evidence>